<reference evidence="5" key="1">
    <citation type="submission" date="2024-02" db="UniProtKB">
        <authorList>
            <consortium name="WormBaseParasite"/>
        </authorList>
    </citation>
    <scope>IDENTIFICATION</scope>
</reference>
<dbReference type="Gene3D" id="1.25.40.20">
    <property type="entry name" value="Ankyrin repeat-containing domain"/>
    <property type="match status" value="2"/>
</dbReference>
<keyword evidence="2 3" id="KW-0040">ANK repeat</keyword>
<protein>
    <submittedName>
        <fullName evidence="5">Ankyrin_rpt-contain_dom domain-containing protein</fullName>
    </submittedName>
</protein>
<evidence type="ECO:0000256" key="2">
    <source>
        <dbReference type="ARBA" id="ARBA00023043"/>
    </source>
</evidence>
<evidence type="ECO:0000313" key="5">
    <source>
        <dbReference type="WBParaSite" id="TCONS_00012579.p1"/>
    </source>
</evidence>
<keyword evidence="1" id="KW-0677">Repeat</keyword>
<dbReference type="PANTHER" id="PTHR24198">
    <property type="entry name" value="ANKYRIN REPEAT AND PROTEIN KINASE DOMAIN-CONTAINING PROTEIN"/>
    <property type="match status" value="1"/>
</dbReference>
<dbReference type="InterPro" id="IPR002110">
    <property type="entry name" value="Ankyrin_rpt"/>
</dbReference>
<feature type="repeat" description="ANK" evidence="3">
    <location>
        <begin position="105"/>
        <end position="137"/>
    </location>
</feature>
<dbReference type="SMART" id="SM00248">
    <property type="entry name" value="ANK"/>
    <property type="match status" value="5"/>
</dbReference>
<dbReference type="Proteomes" id="UP000035681">
    <property type="component" value="Unplaced"/>
</dbReference>
<name>A0AAF5I2Y2_STRER</name>
<evidence type="ECO:0000313" key="4">
    <source>
        <dbReference type="Proteomes" id="UP000035681"/>
    </source>
</evidence>
<dbReference type="Pfam" id="PF12796">
    <property type="entry name" value="Ank_2"/>
    <property type="match status" value="1"/>
</dbReference>
<dbReference type="WBParaSite" id="TCONS_00012579.p1">
    <property type="protein sequence ID" value="TCONS_00012579.p1"/>
    <property type="gene ID" value="XLOC_008239"/>
</dbReference>
<organism evidence="4 5">
    <name type="scientific">Strongyloides stercoralis</name>
    <name type="common">Threadworm</name>
    <dbReference type="NCBI Taxonomy" id="6248"/>
    <lineage>
        <taxon>Eukaryota</taxon>
        <taxon>Metazoa</taxon>
        <taxon>Ecdysozoa</taxon>
        <taxon>Nematoda</taxon>
        <taxon>Chromadorea</taxon>
        <taxon>Rhabditida</taxon>
        <taxon>Tylenchina</taxon>
        <taxon>Panagrolaimomorpha</taxon>
        <taxon>Strongyloidoidea</taxon>
        <taxon>Strongyloididae</taxon>
        <taxon>Strongyloides</taxon>
    </lineage>
</organism>
<keyword evidence="4" id="KW-1185">Reference proteome</keyword>
<dbReference type="AlphaFoldDB" id="A0AAF5I2Y2"/>
<dbReference type="PANTHER" id="PTHR24198:SF165">
    <property type="entry name" value="ANKYRIN REPEAT-CONTAINING PROTEIN-RELATED"/>
    <property type="match status" value="1"/>
</dbReference>
<accession>A0AAF5I2Y2</accession>
<dbReference type="SUPFAM" id="SSF48403">
    <property type="entry name" value="Ankyrin repeat"/>
    <property type="match status" value="1"/>
</dbReference>
<feature type="repeat" description="ANK" evidence="3">
    <location>
        <begin position="171"/>
        <end position="205"/>
    </location>
</feature>
<dbReference type="InterPro" id="IPR036770">
    <property type="entry name" value="Ankyrin_rpt-contain_sf"/>
</dbReference>
<evidence type="ECO:0000256" key="1">
    <source>
        <dbReference type="ARBA" id="ARBA00022737"/>
    </source>
</evidence>
<dbReference type="PROSITE" id="PS50088">
    <property type="entry name" value="ANK_REPEAT"/>
    <property type="match status" value="2"/>
</dbReference>
<dbReference type="PROSITE" id="PS50297">
    <property type="entry name" value="ANK_REP_REGION"/>
    <property type="match status" value="2"/>
</dbReference>
<proteinExistence type="predicted"/>
<sequence>MFVTNENKYISQSTIEKENFNKSYKDTYNSISSLQLHDLNVAIKANRQDLVEFILCHNDKINLDSNLIRLPPICLAVQTKNVDVVNLLLKHGCDVNKLFVYNYRSVMTPLIFASIFGEYKIVHLLLKYGADPNITDNLHRSPLIHAIENHHFSICKILIDYNANVNLPEKNGYTPLHIACKEINTQTKLINLLISHGANCDQLDFMGRTCIDIVIIKDFLTDYNNDEEWSIEDSNNKLLKVFETLEILISSMNHNSKCNLYRLIIKKKMLFDIANNFRNDENISRKILTDFIFSLITKPLSLKNISKQSLNCIIKRYLEKNSNRRWNELEKLYTIIPLELIDYLKYKDYLY</sequence>
<evidence type="ECO:0000256" key="3">
    <source>
        <dbReference type="PROSITE-ProRule" id="PRU00023"/>
    </source>
</evidence>
<dbReference type="Pfam" id="PF00023">
    <property type="entry name" value="Ank"/>
    <property type="match status" value="1"/>
</dbReference>